<protein>
    <recommendedName>
        <fullName evidence="2">Single cache domain-containing protein</fullName>
    </recommendedName>
</protein>
<feature type="non-terminal residue" evidence="1">
    <location>
        <position position="114"/>
    </location>
</feature>
<evidence type="ECO:0008006" key="2">
    <source>
        <dbReference type="Google" id="ProtNLM"/>
    </source>
</evidence>
<dbReference type="InterPro" id="IPR029151">
    <property type="entry name" value="Sensor-like_sf"/>
</dbReference>
<evidence type="ECO:0000313" key="1">
    <source>
        <dbReference type="EMBL" id="GAH45438.1"/>
    </source>
</evidence>
<dbReference type="EMBL" id="BARU01007467">
    <property type="protein sequence ID" value="GAH45438.1"/>
    <property type="molecule type" value="Genomic_DNA"/>
</dbReference>
<dbReference type="SUPFAM" id="SSF103190">
    <property type="entry name" value="Sensory domain-like"/>
    <property type="match status" value="1"/>
</dbReference>
<sequence>MVIGSVFFFINRATQDEIRRFVEQVAQMRAERMEIGLSGYYLQRGDWEGIQPFVEQWGNLYGQRIILTDANGIVVADSEGDVLGESYAPDSPGRPLSSPWETDAIGTLYITPES</sequence>
<comment type="caution">
    <text evidence="1">The sequence shown here is derived from an EMBL/GenBank/DDBJ whole genome shotgun (WGS) entry which is preliminary data.</text>
</comment>
<name>X1HJE8_9ZZZZ</name>
<accession>X1HJE8</accession>
<organism evidence="1">
    <name type="scientific">marine sediment metagenome</name>
    <dbReference type="NCBI Taxonomy" id="412755"/>
    <lineage>
        <taxon>unclassified sequences</taxon>
        <taxon>metagenomes</taxon>
        <taxon>ecological metagenomes</taxon>
    </lineage>
</organism>
<proteinExistence type="predicted"/>
<reference evidence="1" key="1">
    <citation type="journal article" date="2014" name="Front. Microbiol.">
        <title>High frequency of phylogenetically diverse reductive dehalogenase-homologous genes in deep subseafloor sedimentary metagenomes.</title>
        <authorList>
            <person name="Kawai M."/>
            <person name="Futagami T."/>
            <person name="Toyoda A."/>
            <person name="Takaki Y."/>
            <person name="Nishi S."/>
            <person name="Hori S."/>
            <person name="Arai W."/>
            <person name="Tsubouchi T."/>
            <person name="Morono Y."/>
            <person name="Uchiyama I."/>
            <person name="Ito T."/>
            <person name="Fujiyama A."/>
            <person name="Inagaki F."/>
            <person name="Takami H."/>
        </authorList>
    </citation>
    <scope>NUCLEOTIDE SEQUENCE</scope>
    <source>
        <strain evidence="1">Expedition CK06-06</strain>
    </source>
</reference>
<dbReference type="AlphaFoldDB" id="X1HJE8"/>
<gene>
    <name evidence="1" type="ORF">S03H2_14707</name>
</gene>